<reference evidence="5" key="1">
    <citation type="journal article" date="2015" name="Nat. Commun.">
        <title>The Lingula genome provides insights into brachiopod evolution and the origin of phosphate biomineralization.</title>
        <authorList>
            <person name="Luo Y.J."/>
            <person name="Takeuchi T."/>
            <person name="Koyanagi R."/>
            <person name="Yamada L."/>
            <person name="Kanda M."/>
            <person name="Khalturina M."/>
            <person name="Fujie M."/>
            <person name="Yamasaki S.I."/>
            <person name="Endo K."/>
            <person name="Satoh N."/>
        </authorList>
    </citation>
    <scope>NUCLEOTIDE SEQUENCE</scope>
</reference>
<dbReference type="Pfam" id="PF01693">
    <property type="entry name" value="Cauli_VI"/>
    <property type="match status" value="1"/>
</dbReference>
<evidence type="ECO:0000259" key="3">
    <source>
        <dbReference type="Pfam" id="PF01693"/>
    </source>
</evidence>
<dbReference type="SUPFAM" id="SSF52266">
    <property type="entry name" value="SGNH hydrolase"/>
    <property type="match status" value="1"/>
</dbReference>
<dbReference type="InParanoid" id="A0A1S3K6Y7"/>
<feature type="region of interest" description="Disordered" evidence="2">
    <location>
        <begin position="89"/>
        <end position="154"/>
    </location>
</feature>
<dbReference type="InterPro" id="IPR009027">
    <property type="entry name" value="Ribosomal_bL9/RNase_H1_N"/>
</dbReference>
<dbReference type="OrthoDB" id="90239at2759"/>
<gene>
    <name evidence="5" type="primary">LOC106179332</name>
</gene>
<dbReference type="InterPro" id="IPR037056">
    <property type="entry name" value="RNase_H1_N_sf"/>
</dbReference>
<dbReference type="GeneID" id="106179332"/>
<organism evidence="4 5">
    <name type="scientific">Lingula anatina</name>
    <name type="common">Brachiopod</name>
    <name type="synonym">Lingula unguis</name>
    <dbReference type="NCBI Taxonomy" id="7574"/>
    <lineage>
        <taxon>Eukaryota</taxon>
        <taxon>Metazoa</taxon>
        <taxon>Spiralia</taxon>
        <taxon>Lophotrochozoa</taxon>
        <taxon>Brachiopoda</taxon>
        <taxon>Linguliformea</taxon>
        <taxon>Lingulata</taxon>
        <taxon>Lingulida</taxon>
        <taxon>Linguloidea</taxon>
        <taxon>Lingulidae</taxon>
        <taxon>Lingula</taxon>
    </lineage>
</organism>
<evidence type="ECO:0000313" key="5">
    <source>
        <dbReference type="RefSeq" id="XP_013418390.1"/>
    </source>
</evidence>
<evidence type="ECO:0000256" key="2">
    <source>
        <dbReference type="SAM" id="MobiDB-lite"/>
    </source>
</evidence>
<dbReference type="Gene3D" id="3.40.970.10">
    <property type="entry name" value="Ribonuclease H1, N-terminal domain"/>
    <property type="match status" value="1"/>
</dbReference>
<evidence type="ECO:0000256" key="1">
    <source>
        <dbReference type="SAM" id="Coils"/>
    </source>
</evidence>
<feature type="coiled-coil region" evidence="1">
    <location>
        <begin position="197"/>
        <end position="273"/>
    </location>
</feature>
<dbReference type="InterPro" id="IPR011320">
    <property type="entry name" value="RNase_H1_N"/>
</dbReference>
<feature type="compositionally biased region" description="Basic and acidic residues" evidence="2">
    <location>
        <begin position="115"/>
        <end position="136"/>
    </location>
</feature>
<dbReference type="Gene3D" id="3.40.50.1110">
    <property type="entry name" value="SGNH hydrolase"/>
    <property type="match status" value="1"/>
</dbReference>
<feature type="compositionally biased region" description="Polar residues" evidence="2">
    <location>
        <begin position="278"/>
        <end position="291"/>
    </location>
</feature>
<dbReference type="RefSeq" id="XP_013418390.1">
    <property type="nucleotide sequence ID" value="XM_013562936.1"/>
</dbReference>
<feature type="region of interest" description="Disordered" evidence="2">
    <location>
        <begin position="273"/>
        <end position="295"/>
    </location>
</feature>
<feature type="compositionally biased region" description="Low complexity" evidence="2">
    <location>
        <begin position="145"/>
        <end position="154"/>
    </location>
</feature>
<keyword evidence="4" id="KW-1185">Reference proteome</keyword>
<dbReference type="InterPro" id="IPR036514">
    <property type="entry name" value="SGNH_hydro_sf"/>
</dbReference>
<feature type="domain" description="Ribonuclease H1 N-terminal" evidence="3">
    <location>
        <begin position="13"/>
        <end position="55"/>
    </location>
</feature>
<protein>
    <submittedName>
        <fullName evidence="5">Uncharacterized protein LOC106179332</fullName>
    </submittedName>
</protein>
<reference evidence="5" key="2">
    <citation type="submission" date="2025-08" db="UniProtKB">
        <authorList>
            <consortium name="RefSeq"/>
        </authorList>
    </citation>
    <scope>IDENTIFICATION</scope>
</reference>
<dbReference type="STRING" id="7574.A0A1S3K6Y7"/>
<proteinExistence type="predicted"/>
<name>A0A1S3K6Y7_LINAN</name>
<dbReference type="SUPFAM" id="SSF55658">
    <property type="entry name" value="L9 N-domain-like"/>
    <property type="match status" value="1"/>
</dbReference>
<dbReference type="KEGG" id="lak:106179332"/>
<accession>A0A1S3K6Y7</accession>
<dbReference type="AlphaFoldDB" id="A0A1S3K6Y7"/>
<dbReference type="Proteomes" id="UP000085678">
    <property type="component" value="Unplaced"/>
</dbReference>
<evidence type="ECO:0000313" key="4">
    <source>
        <dbReference type="Proteomes" id="UP000085678"/>
    </source>
</evidence>
<keyword evidence="1" id="KW-0175">Coiled coil</keyword>
<sequence>MTKKRNSSKKKGYYAVARGYQVGVYRTWEETEKQVLGYSENLHQGYIYYSGAKKFMTKAGIHSFKVFENGKEYDNEIYEKLLMEEKTKSTLDTSGENGEAQEDEETQAKTQGETSVKELYEEKSTKPRHEHEETERALSTPIKLPSKSTPAATTTPKQTFLLKAESVKQRWSDNWTENFTSINNALVNLEASQTELIKVLQTNNERHSTENKEMRDTIKLQAEKINNLRDTVKQQTEKINNLTLQSNLLQTELNEMKKIVKENAERIEKKELDETHSNSHQLSQNHTNSMITDDFPKNKTYADMVKTTNTESQALQGTSTSMWKSTGKVTSQKHSLILSDSIFSRMHETRTKSMLVEQQYVRGGVEAMIKAIQECDKTDFDSVVLHTGTNDLKYFADGTMTPGIAYDKLASTAKKKFTKASIIMSSILPRQDKSYYEINNVNRSIEKVCEKQKLKFQNNDPVVCYNSGKVNKRMFHDNVHLNDRHGLPRLLLHTKHSLGVHRSGIPPFHEDNDCNTANGQNIPVIIQTRRDVKPVNHTQDTYRRQTYGDSGHLLSPKSHHQHRNWGKTNVSWGYIRRREPQLYIHGRQPRHDRDERHWPYSRQQIFSGTHFDTRSWD</sequence>